<dbReference type="GO" id="GO:0043531">
    <property type="term" value="F:ADP binding"/>
    <property type="evidence" value="ECO:0007669"/>
    <property type="project" value="InterPro"/>
</dbReference>
<evidence type="ECO:0000256" key="3">
    <source>
        <dbReference type="ARBA" id="ARBA00022737"/>
    </source>
</evidence>
<dbReference type="FunFam" id="3.40.50.300:FF:001091">
    <property type="entry name" value="Probable disease resistance protein At1g61300"/>
    <property type="match status" value="1"/>
</dbReference>
<dbReference type="PRINTS" id="PR00364">
    <property type="entry name" value="DISEASERSIST"/>
</dbReference>
<dbReference type="Pfam" id="PF00931">
    <property type="entry name" value="NB-ARC"/>
    <property type="match status" value="1"/>
</dbReference>
<dbReference type="Gene3D" id="1.20.5.4130">
    <property type="match status" value="1"/>
</dbReference>
<accession>A0A0A9E164</accession>
<evidence type="ECO:0008006" key="9">
    <source>
        <dbReference type="Google" id="ProtNLM"/>
    </source>
</evidence>
<dbReference type="CDD" id="cd14798">
    <property type="entry name" value="RX-CC_like"/>
    <property type="match status" value="1"/>
</dbReference>
<reference evidence="8" key="1">
    <citation type="submission" date="2014-09" db="EMBL/GenBank/DDBJ databases">
        <authorList>
            <person name="Magalhaes I.L.F."/>
            <person name="Oliveira U."/>
            <person name="Santos F.R."/>
            <person name="Vidigal T.H.D.A."/>
            <person name="Brescovit A.D."/>
            <person name="Santos A.J."/>
        </authorList>
    </citation>
    <scope>NUCLEOTIDE SEQUENCE</scope>
    <source>
        <tissue evidence="8">Shoot tissue taken approximately 20 cm above the soil surface</tissue>
    </source>
</reference>
<feature type="domain" description="Disease resistance N-terminal" evidence="7">
    <location>
        <begin position="6"/>
        <end position="58"/>
    </location>
</feature>
<dbReference type="SUPFAM" id="SSF52540">
    <property type="entry name" value="P-loop containing nucleoside triphosphate hydrolases"/>
    <property type="match status" value="1"/>
</dbReference>
<name>A0A0A9E164_ARUDO</name>
<dbReference type="InterPro" id="IPR002182">
    <property type="entry name" value="NB-ARC"/>
</dbReference>
<keyword evidence="3" id="KW-0677">Repeat</keyword>
<evidence type="ECO:0000256" key="1">
    <source>
        <dbReference type="ARBA" id="ARBA00008894"/>
    </source>
</evidence>
<sequence>MIHWFINVELKMMRAFLRTTSVAKGNNEVLKAYLELICDLAYDTEDCLVEFIVLVKHKILLQQCLALRARHRIAVQIRAIKQRIQELNQTRKRYNLTQLTDTISDDMKGDFQVTRNFAALYTEEANLVGFERPKAELLELISSWTDSRKVISVVGMGGLGKTTLAKKVYDSKEVIDKFVNRAWITVSQSFNILELLKDLIKQLLGAQSLEDLLKKHPGMALHVQHFAAHLREQLGGRSYFVVLDDLWTTEAWKSIQFAFPEHSSEDGCVVVTTRIGEVAEECSSPYPTLPTILKP</sequence>
<keyword evidence="4" id="KW-0547">Nucleotide-binding</keyword>
<evidence type="ECO:0000259" key="7">
    <source>
        <dbReference type="Pfam" id="PF18052"/>
    </source>
</evidence>
<dbReference type="InterPro" id="IPR041118">
    <property type="entry name" value="Rx_N"/>
</dbReference>
<evidence type="ECO:0000256" key="2">
    <source>
        <dbReference type="ARBA" id="ARBA00022614"/>
    </source>
</evidence>
<feature type="domain" description="NB-ARC" evidence="6">
    <location>
        <begin position="138"/>
        <end position="285"/>
    </location>
</feature>
<organism evidence="8">
    <name type="scientific">Arundo donax</name>
    <name type="common">Giant reed</name>
    <name type="synonym">Donax arundinaceus</name>
    <dbReference type="NCBI Taxonomy" id="35708"/>
    <lineage>
        <taxon>Eukaryota</taxon>
        <taxon>Viridiplantae</taxon>
        <taxon>Streptophyta</taxon>
        <taxon>Embryophyta</taxon>
        <taxon>Tracheophyta</taxon>
        <taxon>Spermatophyta</taxon>
        <taxon>Magnoliopsida</taxon>
        <taxon>Liliopsida</taxon>
        <taxon>Poales</taxon>
        <taxon>Poaceae</taxon>
        <taxon>PACMAD clade</taxon>
        <taxon>Arundinoideae</taxon>
        <taxon>Arundineae</taxon>
        <taxon>Arundo</taxon>
    </lineage>
</organism>
<keyword evidence="5" id="KW-0611">Plant defense</keyword>
<protein>
    <recommendedName>
        <fullName evidence="9">NB-ARC domain-containing protein</fullName>
    </recommendedName>
</protein>
<dbReference type="AlphaFoldDB" id="A0A0A9E164"/>
<evidence type="ECO:0000256" key="5">
    <source>
        <dbReference type="ARBA" id="ARBA00022821"/>
    </source>
</evidence>
<dbReference type="EMBL" id="GBRH01208158">
    <property type="protein sequence ID" value="JAD89737.1"/>
    <property type="molecule type" value="Transcribed_RNA"/>
</dbReference>
<evidence type="ECO:0000256" key="4">
    <source>
        <dbReference type="ARBA" id="ARBA00022741"/>
    </source>
</evidence>
<dbReference type="PANTHER" id="PTHR19338:SF32">
    <property type="entry name" value="OS06G0287500 PROTEIN"/>
    <property type="match status" value="1"/>
</dbReference>
<dbReference type="InterPro" id="IPR038005">
    <property type="entry name" value="RX-like_CC"/>
</dbReference>
<evidence type="ECO:0000313" key="8">
    <source>
        <dbReference type="EMBL" id="JAD89737.1"/>
    </source>
</evidence>
<dbReference type="GO" id="GO:0006952">
    <property type="term" value="P:defense response"/>
    <property type="evidence" value="ECO:0007669"/>
    <property type="project" value="UniProtKB-KW"/>
</dbReference>
<keyword evidence="2" id="KW-0433">Leucine-rich repeat</keyword>
<comment type="similarity">
    <text evidence="1">Belongs to the disease resistance NB-LRR family.</text>
</comment>
<reference evidence="8" key="2">
    <citation type="journal article" date="2015" name="Data Brief">
        <title>Shoot transcriptome of the giant reed, Arundo donax.</title>
        <authorList>
            <person name="Barrero R.A."/>
            <person name="Guerrero F.D."/>
            <person name="Moolhuijzen P."/>
            <person name="Goolsby J.A."/>
            <person name="Tidwell J."/>
            <person name="Bellgard S.E."/>
            <person name="Bellgard M.I."/>
        </authorList>
    </citation>
    <scope>NUCLEOTIDE SEQUENCE</scope>
    <source>
        <tissue evidence="8">Shoot tissue taken approximately 20 cm above the soil surface</tissue>
    </source>
</reference>
<dbReference type="PANTHER" id="PTHR19338">
    <property type="entry name" value="TRANSLOCASE OF INNER MITOCHONDRIAL MEMBRANE 13 HOMOLOG"/>
    <property type="match status" value="1"/>
</dbReference>
<dbReference type="Pfam" id="PF18052">
    <property type="entry name" value="Rx_N"/>
    <property type="match status" value="1"/>
</dbReference>
<proteinExistence type="inferred from homology"/>
<dbReference type="Gene3D" id="3.40.50.300">
    <property type="entry name" value="P-loop containing nucleotide triphosphate hydrolases"/>
    <property type="match status" value="1"/>
</dbReference>
<evidence type="ECO:0000259" key="6">
    <source>
        <dbReference type="Pfam" id="PF00931"/>
    </source>
</evidence>
<dbReference type="InterPro" id="IPR027417">
    <property type="entry name" value="P-loop_NTPase"/>
</dbReference>